<proteinExistence type="predicted"/>
<dbReference type="Proteomes" id="UP001254608">
    <property type="component" value="Unassembled WGS sequence"/>
</dbReference>
<evidence type="ECO:0000313" key="2">
    <source>
        <dbReference type="Proteomes" id="UP001254608"/>
    </source>
</evidence>
<comment type="caution">
    <text evidence="1">The sequence shown here is derived from an EMBL/GenBank/DDBJ whole genome shotgun (WGS) entry which is preliminary data.</text>
</comment>
<organism evidence="1 2">
    <name type="scientific">Banduia mediterranea</name>
    <dbReference type="NCBI Taxonomy" id="3075609"/>
    <lineage>
        <taxon>Bacteria</taxon>
        <taxon>Pseudomonadati</taxon>
        <taxon>Pseudomonadota</taxon>
        <taxon>Gammaproteobacteria</taxon>
        <taxon>Nevskiales</taxon>
        <taxon>Algiphilaceae</taxon>
        <taxon>Banduia</taxon>
    </lineage>
</organism>
<dbReference type="InterPro" id="IPR044153">
    <property type="entry name" value="PIN_Pae0151-like"/>
</dbReference>
<dbReference type="SUPFAM" id="SSF88723">
    <property type="entry name" value="PIN domain-like"/>
    <property type="match status" value="1"/>
</dbReference>
<reference evidence="1 2" key="1">
    <citation type="submission" date="2023-09" db="EMBL/GenBank/DDBJ databases">
        <authorList>
            <person name="Rey-Velasco X."/>
        </authorList>
    </citation>
    <scope>NUCLEOTIDE SEQUENCE [LARGE SCALE GENOMIC DNA]</scope>
    <source>
        <strain evidence="1 2">W345</strain>
    </source>
</reference>
<dbReference type="Gene3D" id="3.40.50.1010">
    <property type="entry name" value="5'-nuclease"/>
    <property type="match status" value="1"/>
</dbReference>
<protein>
    <submittedName>
        <fullName evidence="1">Type II toxin-antitoxin system VapC family toxin</fullName>
    </submittedName>
</protein>
<dbReference type="InterPro" id="IPR029060">
    <property type="entry name" value="PIN-like_dom_sf"/>
</dbReference>
<evidence type="ECO:0000313" key="1">
    <source>
        <dbReference type="EMBL" id="MDT0496119.1"/>
    </source>
</evidence>
<keyword evidence="2" id="KW-1185">Reference proteome</keyword>
<dbReference type="CDD" id="cd09873">
    <property type="entry name" value="PIN_Pae0151-like"/>
    <property type="match status" value="1"/>
</dbReference>
<name>A0ABU2WFP9_9GAMM</name>
<gene>
    <name evidence="1" type="ORF">RM530_01890</name>
</gene>
<accession>A0ABU2WFP9</accession>
<sequence>MEKRVSQHIGLVPAKDVVDFETACQIQHQAENLMAGGEYEIDSLSVLSVAAKHGCSAYDSEFVALAQSLGKLLVTSDRKLLRIFPGLAATARDCCAGAT</sequence>
<dbReference type="RefSeq" id="WP_311363510.1">
    <property type="nucleotide sequence ID" value="NZ_JAVRIC010000002.1"/>
</dbReference>
<dbReference type="EMBL" id="JAVRIC010000002">
    <property type="protein sequence ID" value="MDT0496119.1"/>
    <property type="molecule type" value="Genomic_DNA"/>
</dbReference>